<comment type="caution">
    <text evidence="1">The sequence shown here is derived from an EMBL/GenBank/DDBJ whole genome shotgun (WGS) entry which is preliminary data.</text>
</comment>
<dbReference type="PATRIC" id="fig|1768241.3.peg.1770"/>
<evidence type="ECO:0000313" key="1">
    <source>
        <dbReference type="EMBL" id="KUP93476.1"/>
    </source>
</evidence>
<name>A0A132BZ09_9RHOB</name>
<sequence>MIAPTLQRTPIDFRHYPKSDRPDLERILVCRGLQPAHRVIEQLTFLMFIERLDDLHTVVERKSEDLGTPTSRSIFPAGTDDKGEPFDNLRWSRFKHFEAREMMRIVDEHESTLTGVV</sequence>
<gene>
    <name evidence="1" type="ORF">TRIHO_16850</name>
</gene>
<dbReference type="EMBL" id="LPUY01000052">
    <property type="protein sequence ID" value="KUP93476.1"/>
    <property type="molecule type" value="Genomic_DNA"/>
</dbReference>
<dbReference type="RefSeq" id="WP_068242001.1">
    <property type="nucleotide sequence ID" value="NZ_LPUY01000052.1"/>
</dbReference>
<dbReference type="AlphaFoldDB" id="A0A132BZ09"/>
<dbReference type="Proteomes" id="UP000068382">
    <property type="component" value="Unassembled WGS sequence"/>
</dbReference>
<organism evidence="1 2">
    <name type="scientific">Tritonibacter horizontis</name>
    <dbReference type="NCBI Taxonomy" id="1768241"/>
    <lineage>
        <taxon>Bacteria</taxon>
        <taxon>Pseudomonadati</taxon>
        <taxon>Pseudomonadota</taxon>
        <taxon>Alphaproteobacteria</taxon>
        <taxon>Rhodobacterales</taxon>
        <taxon>Paracoccaceae</taxon>
        <taxon>Tritonibacter</taxon>
    </lineage>
</organism>
<keyword evidence="2" id="KW-1185">Reference proteome</keyword>
<proteinExistence type="predicted"/>
<evidence type="ECO:0000313" key="2">
    <source>
        <dbReference type="Proteomes" id="UP000068382"/>
    </source>
</evidence>
<reference evidence="1 2" key="1">
    <citation type="submission" date="2015-12" db="EMBL/GenBank/DDBJ databases">
        <title>Genome sequence of the marine Rhodobacteraceae strain O3.65, Candidatus Tritonibacter horizontis.</title>
        <authorList>
            <person name="Poehlein A."/>
            <person name="Giebel H.A."/>
            <person name="Voget S."/>
            <person name="Brinkhoff T."/>
        </authorList>
    </citation>
    <scope>NUCLEOTIDE SEQUENCE [LARGE SCALE GENOMIC DNA]</scope>
    <source>
        <strain evidence="1 2">O3.65</strain>
    </source>
</reference>
<protein>
    <submittedName>
        <fullName evidence="1">Uncharacterized protein</fullName>
    </submittedName>
</protein>
<accession>A0A132BZ09</accession>